<dbReference type="InterPro" id="IPR000794">
    <property type="entry name" value="Beta-ketoacyl_synthase"/>
</dbReference>
<reference evidence="7" key="1">
    <citation type="submission" date="2016-06" db="EMBL/GenBank/DDBJ databases">
        <authorList>
            <person name="Varghese N."/>
            <person name="Submissions Spin"/>
        </authorList>
    </citation>
    <scope>NUCLEOTIDE SEQUENCE [LARGE SCALE GENOMIC DNA]</scope>
    <source>
        <strain evidence="7">DSM 43168</strain>
    </source>
</reference>
<dbReference type="Proteomes" id="UP000183585">
    <property type="component" value="Unassembled WGS sequence"/>
</dbReference>
<evidence type="ECO:0000259" key="5">
    <source>
        <dbReference type="PROSITE" id="PS52004"/>
    </source>
</evidence>
<accession>A0A1C4VEB3</accession>
<sequence length="423" mass="44405">MRRRVAVTGLGVVAPGGIGIKDFWELLVAGRTATRAMSLFDASRFRSRIAAECDFDPLAEGLRPEDVYRLDRHVQFGLVAAREAVEDAGLTAAQVDPWRLGVSMGTAVGATIKLEDEYVEVSGGGAEWLVDPARAHEFLYHALVPSTLAAEVATAHGARGQVMTVSTGCTSGLDAVGHGAGMIESGRADVVIAGAADAPISPISVACFDAIKATSTRNDEPEAASRPFDATRDGFVLGEGAAVLVLEEIGHALRRGAPIYCEVGGFGTFGNAYHMTGLTTSGIEMARAITTALNRAKAAPDEVGYVNAHGSSTKQNDRHETAAVKRSLGEHARRTPMSSIKSMIGHSLGAIGSLELVACVLAMDRGVVPPTANYAHPDPECDLDYVPNQARELKTDLVLSVGSGFGGFQSAVVLDRAGRRGRR</sequence>
<keyword evidence="3" id="KW-0012">Acyltransferase</keyword>
<evidence type="ECO:0000256" key="2">
    <source>
        <dbReference type="ARBA" id="ARBA00022679"/>
    </source>
</evidence>
<dbReference type="PROSITE" id="PS00606">
    <property type="entry name" value="KS3_1"/>
    <property type="match status" value="1"/>
</dbReference>
<dbReference type="SMART" id="SM00825">
    <property type="entry name" value="PKS_KS"/>
    <property type="match status" value="1"/>
</dbReference>
<evidence type="ECO:0000313" key="6">
    <source>
        <dbReference type="EMBL" id="SCE82266.1"/>
    </source>
</evidence>
<dbReference type="PROSITE" id="PS52004">
    <property type="entry name" value="KS3_2"/>
    <property type="match status" value="1"/>
</dbReference>
<dbReference type="GO" id="GO:0005829">
    <property type="term" value="C:cytosol"/>
    <property type="evidence" value="ECO:0007669"/>
    <property type="project" value="TreeGrafter"/>
</dbReference>
<dbReference type="Pfam" id="PF00109">
    <property type="entry name" value="ketoacyl-synt"/>
    <property type="match status" value="1"/>
</dbReference>
<dbReference type="InterPro" id="IPR016039">
    <property type="entry name" value="Thiolase-like"/>
</dbReference>
<comment type="similarity">
    <text evidence="1 4">Belongs to the thiolase-like superfamily. Beta-ketoacyl-ACP synthases family.</text>
</comment>
<dbReference type="InterPro" id="IPR020841">
    <property type="entry name" value="PKS_Beta-ketoAc_synthase_dom"/>
</dbReference>
<dbReference type="GO" id="GO:0004315">
    <property type="term" value="F:3-oxoacyl-[acyl-carrier-protein] synthase activity"/>
    <property type="evidence" value="ECO:0007669"/>
    <property type="project" value="InterPro"/>
</dbReference>
<keyword evidence="7" id="KW-1185">Reference proteome</keyword>
<dbReference type="EMBL" id="FMCT01000002">
    <property type="protein sequence ID" value="SCE82266.1"/>
    <property type="molecule type" value="Genomic_DNA"/>
</dbReference>
<dbReference type="GO" id="GO:0030497">
    <property type="term" value="P:fatty acid elongation"/>
    <property type="evidence" value="ECO:0007669"/>
    <property type="project" value="UniProtKB-ARBA"/>
</dbReference>
<dbReference type="FunFam" id="3.40.47.10:FF:000018">
    <property type="entry name" value="3-oxoacyl-[acyl-carrier-protein] synthase 2"/>
    <property type="match status" value="1"/>
</dbReference>
<organism evidence="6 7">
    <name type="scientific">Micromonospora carbonacea</name>
    <dbReference type="NCBI Taxonomy" id="47853"/>
    <lineage>
        <taxon>Bacteria</taxon>
        <taxon>Bacillati</taxon>
        <taxon>Actinomycetota</taxon>
        <taxon>Actinomycetes</taxon>
        <taxon>Micromonosporales</taxon>
        <taxon>Micromonosporaceae</taxon>
        <taxon>Micromonospora</taxon>
    </lineage>
</organism>
<proteinExistence type="inferred from homology"/>
<dbReference type="PANTHER" id="PTHR11712">
    <property type="entry name" value="POLYKETIDE SYNTHASE-RELATED"/>
    <property type="match status" value="1"/>
</dbReference>
<keyword evidence="2 4" id="KW-0808">Transferase</keyword>
<dbReference type="Gene3D" id="3.40.47.10">
    <property type="match status" value="2"/>
</dbReference>
<evidence type="ECO:0000313" key="7">
    <source>
        <dbReference type="Proteomes" id="UP000183585"/>
    </source>
</evidence>
<name>A0A1C4VEB3_9ACTN</name>
<gene>
    <name evidence="6" type="ORF">GA0070563_102221</name>
</gene>
<dbReference type="PANTHER" id="PTHR11712:SF336">
    <property type="entry name" value="3-OXOACYL-[ACYL-CARRIER-PROTEIN] SYNTHASE, MITOCHONDRIAL"/>
    <property type="match status" value="1"/>
</dbReference>
<dbReference type="InterPro" id="IPR018201">
    <property type="entry name" value="Ketoacyl_synth_AS"/>
</dbReference>
<dbReference type="InterPro" id="IPR014031">
    <property type="entry name" value="Ketoacyl_synth_C"/>
</dbReference>
<dbReference type="RefSeq" id="WP_074473058.1">
    <property type="nucleotide sequence ID" value="NZ_FMCT01000002.1"/>
</dbReference>
<evidence type="ECO:0000256" key="3">
    <source>
        <dbReference type="ARBA" id="ARBA00023315"/>
    </source>
</evidence>
<dbReference type="NCBIfam" id="NF005589">
    <property type="entry name" value="PRK07314.1"/>
    <property type="match status" value="1"/>
</dbReference>
<dbReference type="AlphaFoldDB" id="A0A1C4VEB3"/>
<dbReference type="CDD" id="cd00834">
    <property type="entry name" value="KAS_I_II"/>
    <property type="match status" value="1"/>
</dbReference>
<dbReference type="SUPFAM" id="SSF53901">
    <property type="entry name" value="Thiolase-like"/>
    <property type="match status" value="1"/>
</dbReference>
<protein>
    <submittedName>
        <fullName evidence="6">Minimal PKS ketosynthase (KS/KS alpha)</fullName>
    </submittedName>
</protein>
<feature type="domain" description="Ketosynthase family 3 (KS3)" evidence="5">
    <location>
        <begin position="2"/>
        <end position="416"/>
    </location>
</feature>
<dbReference type="FunFam" id="3.40.47.10:FF:000029">
    <property type="entry name" value="3-oxoacyl-[acyl-carrier-protein] synthase 1"/>
    <property type="match status" value="1"/>
</dbReference>
<evidence type="ECO:0000256" key="1">
    <source>
        <dbReference type="ARBA" id="ARBA00008467"/>
    </source>
</evidence>
<dbReference type="InterPro" id="IPR014030">
    <property type="entry name" value="Ketoacyl_synth_N"/>
</dbReference>
<dbReference type="Pfam" id="PF02801">
    <property type="entry name" value="Ketoacyl-synt_C"/>
    <property type="match status" value="1"/>
</dbReference>
<evidence type="ECO:0000256" key="4">
    <source>
        <dbReference type="RuleBase" id="RU003694"/>
    </source>
</evidence>